<accession>A0A5D8YFN9</accession>
<dbReference type="Proteomes" id="UP000323164">
    <property type="component" value="Unassembled WGS sequence"/>
</dbReference>
<dbReference type="AlphaFoldDB" id="A0A5D8YFN9"/>
<evidence type="ECO:0000313" key="2">
    <source>
        <dbReference type="EMBL" id="TZF81568.1"/>
    </source>
</evidence>
<reference evidence="2 3" key="1">
    <citation type="submission" date="2019-08" db="EMBL/GenBank/DDBJ databases">
        <title>Draft genome sequence of Lysobacter sp. UKS-15.</title>
        <authorList>
            <person name="Im W.-T."/>
        </authorList>
    </citation>
    <scope>NUCLEOTIDE SEQUENCE [LARGE SCALE GENOMIC DNA]</scope>
    <source>
        <strain evidence="2 3">UKS-15</strain>
    </source>
</reference>
<feature type="compositionally biased region" description="Polar residues" evidence="1">
    <location>
        <begin position="80"/>
        <end position="89"/>
    </location>
</feature>
<gene>
    <name evidence="2" type="ORF">FW784_13590</name>
</gene>
<feature type="non-terminal residue" evidence="2">
    <location>
        <position position="89"/>
    </location>
</feature>
<evidence type="ECO:0000313" key="3">
    <source>
        <dbReference type="Proteomes" id="UP000323164"/>
    </source>
</evidence>
<feature type="compositionally biased region" description="Basic residues" evidence="1">
    <location>
        <begin position="1"/>
        <end position="23"/>
    </location>
</feature>
<comment type="caution">
    <text evidence="2">The sequence shown here is derived from an EMBL/GenBank/DDBJ whole genome shotgun (WGS) entry which is preliminary data.</text>
</comment>
<keyword evidence="3" id="KW-1185">Reference proteome</keyword>
<sequence length="89" mass="11162">MRPRLYRQPRRPRPRRRHLRHPLTRNPELRRGPVPRPSLQHRKRLPQLLRHLSSPRRRPPWLRRRRTRSTFRCVRRPRTSRSPQVTRPA</sequence>
<name>A0A5D8YFN9_9GAMM</name>
<feature type="compositionally biased region" description="Basic residues" evidence="1">
    <location>
        <begin position="53"/>
        <end position="79"/>
    </location>
</feature>
<dbReference type="EMBL" id="VTRV01000236">
    <property type="protein sequence ID" value="TZF81568.1"/>
    <property type="molecule type" value="Genomic_DNA"/>
</dbReference>
<protein>
    <submittedName>
        <fullName evidence="2">Uncharacterized protein</fullName>
    </submittedName>
</protein>
<feature type="region of interest" description="Disordered" evidence="1">
    <location>
        <begin position="1"/>
        <end position="89"/>
    </location>
</feature>
<evidence type="ECO:0000256" key="1">
    <source>
        <dbReference type="SAM" id="MobiDB-lite"/>
    </source>
</evidence>
<organism evidence="2 3">
    <name type="scientific">Cognatilysobacter lacus</name>
    <dbReference type="NCBI Taxonomy" id="1643323"/>
    <lineage>
        <taxon>Bacteria</taxon>
        <taxon>Pseudomonadati</taxon>
        <taxon>Pseudomonadota</taxon>
        <taxon>Gammaproteobacteria</taxon>
        <taxon>Lysobacterales</taxon>
        <taxon>Lysobacteraceae</taxon>
        <taxon>Cognatilysobacter</taxon>
    </lineage>
</organism>
<proteinExistence type="predicted"/>